<sequence length="174" mass="19362">MGKQVNSPLRNTDDEDAVIRCKDRRHHTKEAIYAHHQVHHLAVAHSDYIHSLLVTSSALSAFAGDGINEFFDKAASTGEQVSEMLETVVYGQPRTVYHTSGVFSNLSLRWTSKPPLAVKYRFEPGLIHEQGGTKSLCSTLVPRLAWEKKLYEEVKVIVGETSLLTSTTNAIPVF</sequence>
<dbReference type="Proteomes" id="UP000828048">
    <property type="component" value="Chromosome 7"/>
</dbReference>
<organism evidence="1 2">
    <name type="scientific">Vaccinium darrowii</name>
    <dbReference type="NCBI Taxonomy" id="229202"/>
    <lineage>
        <taxon>Eukaryota</taxon>
        <taxon>Viridiplantae</taxon>
        <taxon>Streptophyta</taxon>
        <taxon>Embryophyta</taxon>
        <taxon>Tracheophyta</taxon>
        <taxon>Spermatophyta</taxon>
        <taxon>Magnoliopsida</taxon>
        <taxon>eudicotyledons</taxon>
        <taxon>Gunneridae</taxon>
        <taxon>Pentapetalae</taxon>
        <taxon>asterids</taxon>
        <taxon>Ericales</taxon>
        <taxon>Ericaceae</taxon>
        <taxon>Vaccinioideae</taxon>
        <taxon>Vaccinieae</taxon>
        <taxon>Vaccinium</taxon>
    </lineage>
</organism>
<dbReference type="EMBL" id="CM037157">
    <property type="protein sequence ID" value="KAH7849692.1"/>
    <property type="molecule type" value="Genomic_DNA"/>
</dbReference>
<accession>A0ACB7Y829</accession>
<protein>
    <submittedName>
        <fullName evidence="1">Uncharacterized protein</fullName>
    </submittedName>
</protein>
<gene>
    <name evidence="1" type="ORF">Vadar_021561</name>
</gene>
<name>A0ACB7Y829_9ERIC</name>
<keyword evidence="2" id="KW-1185">Reference proteome</keyword>
<reference evidence="1 2" key="1">
    <citation type="journal article" date="2021" name="Hortic Res">
        <title>High-quality reference genome and annotation aids understanding of berry development for evergreen blueberry (Vaccinium darrowii).</title>
        <authorList>
            <person name="Yu J."/>
            <person name="Hulse-Kemp A.M."/>
            <person name="Babiker E."/>
            <person name="Staton M."/>
        </authorList>
    </citation>
    <scope>NUCLEOTIDE SEQUENCE [LARGE SCALE GENOMIC DNA]</scope>
    <source>
        <strain evidence="2">cv. NJ 8807/NJ 8810</strain>
        <tissue evidence="1">Young leaf</tissue>
    </source>
</reference>
<evidence type="ECO:0000313" key="2">
    <source>
        <dbReference type="Proteomes" id="UP000828048"/>
    </source>
</evidence>
<comment type="caution">
    <text evidence="1">The sequence shown here is derived from an EMBL/GenBank/DDBJ whole genome shotgun (WGS) entry which is preliminary data.</text>
</comment>
<proteinExistence type="predicted"/>
<evidence type="ECO:0000313" key="1">
    <source>
        <dbReference type="EMBL" id="KAH7849692.1"/>
    </source>
</evidence>